<reference evidence="3" key="1">
    <citation type="journal article" date="2014" name="Proc. Natl. Acad. Sci. U.S.A.">
        <title>Extensive sampling of basidiomycete genomes demonstrates inadequacy of the white-rot/brown-rot paradigm for wood decay fungi.</title>
        <authorList>
            <person name="Riley R."/>
            <person name="Salamov A.A."/>
            <person name="Brown D.W."/>
            <person name="Nagy L.G."/>
            <person name="Floudas D."/>
            <person name="Held B.W."/>
            <person name="Levasseur A."/>
            <person name="Lombard V."/>
            <person name="Morin E."/>
            <person name="Otillar R."/>
            <person name="Lindquist E.A."/>
            <person name="Sun H."/>
            <person name="LaButti K.M."/>
            <person name="Schmutz J."/>
            <person name="Jabbour D."/>
            <person name="Luo H."/>
            <person name="Baker S.E."/>
            <person name="Pisabarro A.G."/>
            <person name="Walton J.D."/>
            <person name="Blanchette R.A."/>
            <person name="Henrissat B."/>
            <person name="Martin F."/>
            <person name="Cullen D."/>
            <person name="Hibbett D.S."/>
            <person name="Grigoriev I.V."/>
        </authorList>
    </citation>
    <scope>NUCLEOTIDE SEQUENCE [LARGE SCALE GENOMIC DNA]</scope>
    <source>
        <strain evidence="3">PC15</strain>
    </source>
</reference>
<dbReference type="EMBL" id="KL198013">
    <property type="protein sequence ID" value="KDQ23458.1"/>
    <property type="molecule type" value="Genomic_DNA"/>
</dbReference>
<protein>
    <submittedName>
        <fullName evidence="2">Uncharacterized protein</fullName>
    </submittedName>
</protein>
<dbReference type="OrthoDB" id="2966751at2759"/>
<evidence type="ECO:0000313" key="3">
    <source>
        <dbReference type="Proteomes" id="UP000027073"/>
    </source>
</evidence>
<proteinExistence type="predicted"/>
<feature type="region of interest" description="Disordered" evidence="1">
    <location>
        <begin position="267"/>
        <end position="313"/>
    </location>
</feature>
<dbReference type="InParanoid" id="A0A067N614"/>
<evidence type="ECO:0000313" key="2">
    <source>
        <dbReference type="EMBL" id="KDQ23458.1"/>
    </source>
</evidence>
<gene>
    <name evidence="2" type="ORF">PLEOSDRAFT_162504</name>
</gene>
<evidence type="ECO:0000256" key="1">
    <source>
        <dbReference type="SAM" id="MobiDB-lite"/>
    </source>
</evidence>
<feature type="region of interest" description="Disordered" evidence="1">
    <location>
        <begin position="198"/>
        <end position="235"/>
    </location>
</feature>
<dbReference type="AlphaFoldDB" id="A0A067N614"/>
<feature type="compositionally biased region" description="Pro residues" evidence="1">
    <location>
        <begin position="270"/>
        <end position="282"/>
    </location>
</feature>
<feature type="compositionally biased region" description="Low complexity" evidence="1">
    <location>
        <begin position="201"/>
        <end position="212"/>
    </location>
</feature>
<feature type="compositionally biased region" description="Low complexity" evidence="1">
    <location>
        <begin position="283"/>
        <end position="294"/>
    </location>
</feature>
<dbReference type="HOGENOM" id="CLU_069878_1_0_1"/>
<organism evidence="2 3">
    <name type="scientific">Pleurotus ostreatus (strain PC15)</name>
    <name type="common">Oyster mushroom</name>
    <dbReference type="NCBI Taxonomy" id="1137138"/>
    <lineage>
        <taxon>Eukaryota</taxon>
        <taxon>Fungi</taxon>
        <taxon>Dikarya</taxon>
        <taxon>Basidiomycota</taxon>
        <taxon>Agaricomycotina</taxon>
        <taxon>Agaricomycetes</taxon>
        <taxon>Agaricomycetidae</taxon>
        <taxon>Agaricales</taxon>
        <taxon>Pleurotineae</taxon>
        <taxon>Pleurotaceae</taxon>
        <taxon>Pleurotus</taxon>
    </lineage>
</organism>
<dbReference type="Proteomes" id="UP000027073">
    <property type="component" value="Unassembled WGS sequence"/>
</dbReference>
<name>A0A067N614_PLEO1</name>
<dbReference type="VEuPathDB" id="FungiDB:PLEOSDRAFT_162504"/>
<sequence>MSTVTIFGFFGLANSKPSVSQSSGSSRSYHTHYSTVIQCSAGCSLPADVRIYAPLTTPALPDNTVAFIVARAHFPPDEPAALDAYHIIPMPGDPNSDAYEDSLPDCPFPFVFLIGHVPVEPVVNGNIKTTTVHAQEYVRNTIRLSTVECVVDAGTPRWANTPMPRANTVVHFSGTCLNVSRKGALMIAVENVALGVGSGHSSSDPLASPSASPKKKRKFQTHASPHPISVPSTPLSLSVPVTPLVAAPVASTSRIHDVPSNSALSSPILPSFPGPPSPPMLPAAPADDAAVVSDYLTSPPQPRSDPGKQKATD</sequence>
<accession>A0A067N614</accession>